<proteinExistence type="predicted"/>
<evidence type="ECO:0000313" key="6">
    <source>
        <dbReference type="Proteomes" id="UP000735302"/>
    </source>
</evidence>
<keyword evidence="1" id="KW-0646">Protease inhibitor</keyword>
<evidence type="ECO:0000259" key="4">
    <source>
        <dbReference type="PROSITE" id="PS51252"/>
    </source>
</evidence>
<feature type="domain" description="Antistasin-like" evidence="4">
    <location>
        <begin position="58"/>
        <end position="91"/>
    </location>
</feature>
<organism evidence="5 6">
    <name type="scientific">Plakobranchus ocellatus</name>
    <dbReference type="NCBI Taxonomy" id="259542"/>
    <lineage>
        <taxon>Eukaryota</taxon>
        <taxon>Metazoa</taxon>
        <taxon>Spiralia</taxon>
        <taxon>Lophotrochozoa</taxon>
        <taxon>Mollusca</taxon>
        <taxon>Gastropoda</taxon>
        <taxon>Heterobranchia</taxon>
        <taxon>Euthyneura</taxon>
        <taxon>Panpulmonata</taxon>
        <taxon>Sacoglossa</taxon>
        <taxon>Placobranchoidea</taxon>
        <taxon>Plakobranchidae</taxon>
        <taxon>Plakobranchus</taxon>
    </lineage>
</organism>
<comment type="caution">
    <text evidence="5">The sequence shown here is derived from an EMBL/GenBank/DDBJ whole genome shotgun (WGS) entry which is preliminary data.</text>
</comment>
<evidence type="ECO:0000313" key="5">
    <source>
        <dbReference type="EMBL" id="GFN86198.1"/>
    </source>
</evidence>
<dbReference type="Pfam" id="PF02822">
    <property type="entry name" value="Antistasin"/>
    <property type="match status" value="2"/>
</dbReference>
<dbReference type="SUPFAM" id="SSF57262">
    <property type="entry name" value="Leech antihemostatic proteins"/>
    <property type="match status" value="1"/>
</dbReference>
<evidence type="ECO:0000256" key="1">
    <source>
        <dbReference type="ARBA" id="ARBA00022690"/>
    </source>
</evidence>
<dbReference type="Proteomes" id="UP000735302">
    <property type="component" value="Unassembled WGS sequence"/>
</dbReference>
<evidence type="ECO:0000256" key="2">
    <source>
        <dbReference type="ARBA" id="ARBA00022900"/>
    </source>
</evidence>
<gene>
    <name evidence="5" type="ORF">PoB_001270400</name>
</gene>
<dbReference type="EMBL" id="BLXT01001502">
    <property type="protein sequence ID" value="GFN86198.1"/>
    <property type="molecule type" value="Genomic_DNA"/>
</dbReference>
<dbReference type="InterPro" id="IPR011061">
    <property type="entry name" value="Hirudin/antistatin"/>
</dbReference>
<feature type="region of interest" description="Disordered" evidence="3">
    <location>
        <begin position="144"/>
        <end position="167"/>
    </location>
</feature>
<evidence type="ECO:0000256" key="3">
    <source>
        <dbReference type="SAM" id="MobiDB-lite"/>
    </source>
</evidence>
<keyword evidence="6" id="KW-1185">Reference proteome</keyword>
<accession>A0AAV3YWV0</accession>
<protein>
    <submittedName>
        <fullName evidence="5">Cysteine-rich motor neuron 1 protein</fullName>
    </submittedName>
</protein>
<dbReference type="AlphaFoldDB" id="A0AAV3YWV0"/>
<dbReference type="InterPro" id="IPR004094">
    <property type="entry name" value="Antistasin-like"/>
</dbReference>
<dbReference type="GO" id="GO:0004867">
    <property type="term" value="F:serine-type endopeptidase inhibitor activity"/>
    <property type="evidence" value="ECO:0007669"/>
    <property type="project" value="UniProtKB-KW"/>
</dbReference>
<name>A0AAV3YWV0_9GAST</name>
<reference evidence="5 6" key="1">
    <citation type="journal article" date="2021" name="Elife">
        <title>Chloroplast acquisition without the gene transfer in kleptoplastic sea slugs, Plakobranchus ocellatus.</title>
        <authorList>
            <person name="Maeda T."/>
            <person name="Takahashi S."/>
            <person name="Yoshida T."/>
            <person name="Shimamura S."/>
            <person name="Takaki Y."/>
            <person name="Nagai Y."/>
            <person name="Toyoda A."/>
            <person name="Suzuki Y."/>
            <person name="Arimoto A."/>
            <person name="Ishii H."/>
            <person name="Satoh N."/>
            <person name="Nishiyama T."/>
            <person name="Hasebe M."/>
            <person name="Maruyama T."/>
            <person name="Minagawa J."/>
            <person name="Obokata J."/>
            <person name="Shigenobu S."/>
        </authorList>
    </citation>
    <scope>NUCLEOTIDE SEQUENCE [LARGE SCALE GENOMIC DNA]</scope>
</reference>
<dbReference type="Gene3D" id="2.10.22.10">
    <property type="entry name" value="Antistasin, domain 1"/>
    <property type="match status" value="2"/>
</dbReference>
<keyword evidence="2" id="KW-0722">Serine protease inhibitor</keyword>
<sequence length="167" mass="19415">MAIGPTENSVIALSSYVLQILIPFIEAKRKPDPRCVAETCPYWHYCLRPGRKCSSEPCGLIGECFICPGVCKLYCRWGNVRDENGCKICKCLPRPMRQKEKKCPRVCKVHCLWGKVKDSNGCPICKCKPRPRRLRKHRHRINWRRGHRNQSNRPFIGSRGRMREPHS</sequence>
<dbReference type="PROSITE" id="PS51252">
    <property type="entry name" value="ANTISTASIN"/>
    <property type="match status" value="1"/>
</dbReference>